<dbReference type="EMBL" id="GL629756">
    <property type="protein sequence ID" value="EFX04898.1"/>
    <property type="molecule type" value="Genomic_DNA"/>
</dbReference>
<feature type="binding site" evidence="4">
    <location>
        <begin position="210"/>
        <end position="213"/>
    </location>
    <ligand>
        <name>substrate</name>
    </ligand>
</feature>
<evidence type="ECO:0000256" key="4">
    <source>
        <dbReference type="PIRSR" id="PIRSR001221-2"/>
    </source>
</evidence>
<dbReference type="InterPro" id="IPR036928">
    <property type="entry name" value="AS_sf"/>
</dbReference>
<dbReference type="FunCoup" id="F0XBG9">
    <property type="interactions" value="44"/>
</dbReference>
<dbReference type="AlphaFoldDB" id="F0XBG9"/>
<keyword evidence="2" id="KW-0378">Hydrolase</keyword>
<dbReference type="SUPFAM" id="SSF75304">
    <property type="entry name" value="Amidase signature (AS) enzymes"/>
    <property type="match status" value="1"/>
</dbReference>
<feature type="active site" description="Charge relay system" evidence="3">
    <location>
        <position position="112"/>
    </location>
</feature>
<feature type="domain" description="Amidase" evidence="5">
    <location>
        <begin position="57"/>
        <end position="515"/>
    </location>
</feature>
<dbReference type="HOGENOM" id="CLU_009600_9_1_1"/>
<dbReference type="PANTHER" id="PTHR46072:SF2">
    <property type="entry name" value="AMIDASE (EUROFUNG)"/>
    <property type="match status" value="1"/>
</dbReference>
<feature type="binding site" evidence="4">
    <location>
        <position position="161"/>
    </location>
    <ligand>
        <name>substrate</name>
    </ligand>
</feature>
<dbReference type="InterPro" id="IPR023631">
    <property type="entry name" value="Amidase_dom"/>
</dbReference>
<dbReference type="RefSeq" id="XP_014174380.1">
    <property type="nucleotide sequence ID" value="XM_014318905.1"/>
</dbReference>
<dbReference type="PANTHER" id="PTHR46072">
    <property type="entry name" value="AMIDASE-RELATED-RELATED"/>
    <property type="match status" value="1"/>
</dbReference>
<evidence type="ECO:0000256" key="2">
    <source>
        <dbReference type="ARBA" id="ARBA00022801"/>
    </source>
</evidence>
<evidence type="ECO:0000259" key="5">
    <source>
        <dbReference type="Pfam" id="PF01425"/>
    </source>
</evidence>
<protein>
    <submittedName>
        <fullName evidence="6">Acetamidase</fullName>
    </submittedName>
</protein>
<dbReference type="GeneID" id="25978452"/>
<evidence type="ECO:0000256" key="1">
    <source>
        <dbReference type="ARBA" id="ARBA00009199"/>
    </source>
</evidence>
<comment type="similarity">
    <text evidence="1">Belongs to the amidase family.</text>
</comment>
<evidence type="ECO:0000313" key="6">
    <source>
        <dbReference type="EMBL" id="EFX04898.1"/>
    </source>
</evidence>
<accession>F0XBG9</accession>
<reference evidence="6 7" key="1">
    <citation type="journal article" date="2011" name="Proc. Natl. Acad. Sci. U.S.A.">
        <title>Genome and transcriptome analyses of the mountain pine beetle-fungal symbiont Grosmannia clavigera, a lodgepole pine pathogen.</title>
        <authorList>
            <person name="DiGuistini S."/>
            <person name="Wang Y."/>
            <person name="Liao N.Y."/>
            <person name="Taylor G."/>
            <person name="Tanguay P."/>
            <person name="Feau N."/>
            <person name="Henrissat B."/>
            <person name="Chan S.K."/>
            <person name="Hesse-Orce U."/>
            <person name="Alamouti S.M."/>
            <person name="Tsui C.K.M."/>
            <person name="Docking R.T."/>
            <person name="Levasseur A."/>
            <person name="Haridas S."/>
            <person name="Robertson G."/>
            <person name="Birol I."/>
            <person name="Holt R.A."/>
            <person name="Marra M.A."/>
            <person name="Hamelin R.C."/>
            <person name="Hirst M."/>
            <person name="Jones S.J.M."/>
            <person name="Bohlmann J."/>
            <person name="Breuil C."/>
        </authorList>
    </citation>
    <scope>NUCLEOTIDE SEQUENCE [LARGE SCALE GENOMIC DNA]</scope>
    <source>
        <strain evidence="7">kw1407 / UAMH 11150</strain>
    </source>
</reference>
<sequence length="528" mass="57476">MSEQQPWEEVVARKQKQRAEALTPFAAFPTCDAITDEDDVATLAASIVSGKLTSEAVTRAYIARAYAAHEKTNCLTEVFFADALKQAVELDRHLTAHGKPVGPLHGVPVTLKDQFDVQGYDSTIGYVGRAFAPAEADSVLVAILKSLGAVILAKTNLPQSIMPQWCETENAMFGLTVNPVDKTYTPGGSTGGESALLASHGSILGWGTDIGGSIRIPSHMLGLYGLKPSSARLPYRGVPVSTDGQEHVPSSVGPLARSLDSIRLAMEFVIGQRPWDKDARCAPLPWRTSMYDDVLNRPLVFGVLRYDGVVRPHPPIARVLDETVEKLRAAGHVIVEWDASLHAELIAVMDAFYSADGGEDVRRDVALGGEPFIPHVARLVDRGPAISVYAYWQLNRRKMALQQAYLDRWVATACDAVLMPPMPHTAVPHRSCGWVGYTKVWNVLDYPALVLPAGTAAPKDLDAPWDGDSRPLLSGHPMDAANRAIWAEHGARMAALRLPVDVQVVCRKLEEEKVLGIGRVVDEVLRRM</sequence>
<dbReference type="Gene3D" id="3.90.1300.10">
    <property type="entry name" value="Amidase signature (AS) domain"/>
    <property type="match status" value="1"/>
</dbReference>
<dbReference type="GO" id="GO:0016787">
    <property type="term" value="F:hydrolase activity"/>
    <property type="evidence" value="ECO:0007669"/>
    <property type="project" value="UniProtKB-KW"/>
</dbReference>
<dbReference type="Pfam" id="PF01425">
    <property type="entry name" value="Amidase"/>
    <property type="match status" value="1"/>
</dbReference>
<evidence type="ECO:0000313" key="7">
    <source>
        <dbReference type="Proteomes" id="UP000007796"/>
    </source>
</evidence>
<dbReference type="OrthoDB" id="6428749at2759"/>
<evidence type="ECO:0000256" key="3">
    <source>
        <dbReference type="PIRSR" id="PIRSR001221-1"/>
    </source>
</evidence>
<feature type="binding site" evidence="4">
    <location>
        <position position="189"/>
    </location>
    <ligand>
        <name>substrate</name>
    </ligand>
</feature>
<dbReference type="eggNOG" id="KOG1212">
    <property type="taxonomic scope" value="Eukaryota"/>
</dbReference>
<keyword evidence="7" id="KW-1185">Reference proteome</keyword>
<gene>
    <name evidence="6" type="ORF">CMQ_5160</name>
</gene>
<feature type="active site" description="Acyl-ester intermediate" evidence="3">
    <location>
        <position position="213"/>
    </location>
</feature>
<name>F0XBG9_GROCL</name>
<dbReference type="PIRSF" id="PIRSF001221">
    <property type="entry name" value="Amidase_fungi"/>
    <property type="match status" value="1"/>
</dbReference>
<dbReference type="STRING" id="655863.F0XBG9"/>
<dbReference type="Proteomes" id="UP000007796">
    <property type="component" value="Unassembled WGS sequence"/>
</dbReference>
<organism evidence="7">
    <name type="scientific">Grosmannia clavigera (strain kw1407 / UAMH 11150)</name>
    <name type="common">Blue stain fungus</name>
    <name type="synonym">Graphiocladiella clavigera</name>
    <dbReference type="NCBI Taxonomy" id="655863"/>
    <lineage>
        <taxon>Eukaryota</taxon>
        <taxon>Fungi</taxon>
        <taxon>Dikarya</taxon>
        <taxon>Ascomycota</taxon>
        <taxon>Pezizomycotina</taxon>
        <taxon>Sordariomycetes</taxon>
        <taxon>Sordariomycetidae</taxon>
        <taxon>Ophiostomatales</taxon>
        <taxon>Ophiostomataceae</taxon>
        <taxon>Leptographium</taxon>
    </lineage>
</organism>
<proteinExistence type="inferred from homology"/>
<feature type="active site" description="Charge relay system" evidence="3">
    <location>
        <position position="189"/>
    </location>
</feature>
<dbReference type="InParanoid" id="F0XBG9"/>